<dbReference type="PANTHER" id="PTHR32439:SF9">
    <property type="entry name" value="BLR3264 PROTEIN"/>
    <property type="match status" value="1"/>
</dbReference>
<comment type="caution">
    <text evidence="8">The sequence shown here is derived from an EMBL/GenBank/DDBJ whole genome shotgun (WGS) entry which is preliminary data.</text>
</comment>
<evidence type="ECO:0000259" key="7">
    <source>
        <dbReference type="Pfam" id="PF03460"/>
    </source>
</evidence>
<evidence type="ECO:0000256" key="1">
    <source>
        <dbReference type="ARBA" id="ARBA00022485"/>
    </source>
</evidence>
<evidence type="ECO:0000256" key="2">
    <source>
        <dbReference type="ARBA" id="ARBA00022617"/>
    </source>
</evidence>
<accession>A0A844H5J8</accession>
<dbReference type="SUPFAM" id="SSF56014">
    <property type="entry name" value="Nitrite and sulphite reductase 4Fe-4S domain-like"/>
    <property type="match status" value="1"/>
</dbReference>
<sequence>MSFQIKGWCPGALRPMRSGDGLVLRIRARGGRLLPEQSRVIADLSARLGNGLIDLTSRANLQLRGLDQAGHAEAITALDALGLLDDSPAAEARRNVMLSPVAPVDGPAWHLAAELSRRLTAPDAPDLPGKFGFAIDEAAPVLSEAPADIRLIPKGTGWHLHPEGADWHLPAADPAQDALALAGWFIAQGGVSAGRGRMRALIAGGTRHSDAVPGGLPAPAPAPQPGPLAQGRLLGFAFGQITAAQLAAITAPIRLTPWRMLLLETPEKVRIPGAIEAPGDPLLRSHACTGAPACPQARAETRELARTLAPLAASLHVSGCAKGCAHRGRAAITLVATGPDRFDLIADGTTADPPLACALSRIDLASRLAQWRAHDAPI</sequence>
<keyword evidence="4" id="KW-0560">Oxidoreductase</keyword>
<dbReference type="InterPro" id="IPR045854">
    <property type="entry name" value="NO2/SO3_Rdtase_4Fe4S_sf"/>
</dbReference>
<dbReference type="InterPro" id="IPR036136">
    <property type="entry name" value="Nit/Sulf_reduc_fer-like_dom_sf"/>
</dbReference>
<dbReference type="EMBL" id="WMIF01000008">
    <property type="protein sequence ID" value="MTH34491.1"/>
    <property type="molecule type" value="Genomic_DNA"/>
</dbReference>
<evidence type="ECO:0000256" key="3">
    <source>
        <dbReference type="ARBA" id="ARBA00022723"/>
    </source>
</evidence>
<keyword evidence="1" id="KW-0004">4Fe-4S</keyword>
<keyword evidence="9" id="KW-1185">Reference proteome</keyword>
<dbReference type="InterPro" id="IPR051329">
    <property type="entry name" value="NIR_SIR_4Fe-4S"/>
</dbReference>
<gene>
    <name evidence="8" type="ORF">GL279_07755</name>
</gene>
<reference evidence="8 9" key="1">
    <citation type="submission" date="2019-11" db="EMBL/GenBank/DDBJ databases">
        <authorList>
            <person name="Dong K."/>
        </authorList>
    </citation>
    <scope>NUCLEOTIDE SEQUENCE [LARGE SCALE GENOMIC DNA]</scope>
    <source>
        <strain evidence="8 9">JCM 17370</strain>
    </source>
</reference>
<keyword evidence="6" id="KW-0411">Iron-sulfur</keyword>
<evidence type="ECO:0000256" key="6">
    <source>
        <dbReference type="ARBA" id="ARBA00023014"/>
    </source>
</evidence>
<organism evidence="8 9">
    <name type="scientific">Paracoccus limosus</name>
    <dbReference type="NCBI Taxonomy" id="913252"/>
    <lineage>
        <taxon>Bacteria</taxon>
        <taxon>Pseudomonadati</taxon>
        <taxon>Pseudomonadota</taxon>
        <taxon>Alphaproteobacteria</taxon>
        <taxon>Rhodobacterales</taxon>
        <taxon>Paracoccaceae</taxon>
        <taxon>Paracoccus</taxon>
    </lineage>
</organism>
<dbReference type="GO" id="GO:0016491">
    <property type="term" value="F:oxidoreductase activity"/>
    <property type="evidence" value="ECO:0007669"/>
    <property type="project" value="UniProtKB-KW"/>
</dbReference>
<evidence type="ECO:0000256" key="5">
    <source>
        <dbReference type="ARBA" id="ARBA00023004"/>
    </source>
</evidence>
<evidence type="ECO:0000313" key="9">
    <source>
        <dbReference type="Proteomes" id="UP000442533"/>
    </source>
</evidence>
<dbReference type="RefSeq" id="WP_155064053.1">
    <property type="nucleotide sequence ID" value="NZ_WMIF01000008.1"/>
</dbReference>
<dbReference type="AlphaFoldDB" id="A0A844H5J8"/>
<dbReference type="Proteomes" id="UP000442533">
    <property type="component" value="Unassembled WGS sequence"/>
</dbReference>
<feature type="domain" description="Nitrite/Sulfite reductase ferredoxin-like" evidence="7">
    <location>
        <begin position="14"/>
        <end position="80"/>
    </location>
</feature>
<dbReference type="InterPro" id="IPR005117">
    <property type="entry name" value="NiRdtase/SiRdtase_haem-b_fer"/>
</dbReference>
<keyword evidence="3" id="KW-0479">Metal-binding</keyword>
<name>A0A844H5J8_9RHOB</name>
<proteinExistence type="predicted"/>
<dbReference type="Pfam" id="PF03460">
    <property type="entry name" value="NIR_SIR_ferr"/>
    <property type="match status" value="1"/>
</dbReference>
<dbReference type="Gene3D" id="3.90.480.20">
    <property type="match status" value="1"/>
</dbReference>
<keyword evidence="5" id="KW-0408">Iron</keyword>
<keyword evidence="2" id="KW-0349">Heme</keyword>
<dbReference type="SUPFAM" id="SSF55124">
    <property type="entry name" value="Nitrite/Sulfite reductase N-terminal domain-like"/>
    <property type="match status" value="1"/>
</dbReference>
<dbReference type="Gene3D" id="3.30.413.10">
    <property type="entry name" value="Sulfite Reductase Hemoprotein, domain 1"/>
    <property type="match status" value="1"/>
</dbReference>
<dbReference type="GO" id="GO:0051539">
    <property type="term" value="F:4 iron, 4 sulfur cluster binding"/>
    <property type="evidence" value="ECO:0007669"/>
    <property type="project" value="UniProtKB-KW"/>
</dbReference>
<protein>
    <submittedName>
        <fullName evidence="8">Precorrin-3B synthase</fullName>
    </submittedName>
</protein>
<dbReference type="GO" id="GO:0046872">
    <property type="term" value="F:metal ion binding"/>
    <property type="evidence" value="ECO:0007669"/>
    <property type="project" value="UniProtKB-KW"/>
</dbReference>
<dbReference type="PANTHER" id="PTHR32439">
    <property type="entry name" value="FERREDOXIN--NITRITE REDUCTASE, CHLOROPLASTIC"/>
    <property type="match status" value="1"/>
</dbReference>
<evidence type="ECO:0000256" key="4">
    <source>
        <dbReference type="ARBA" id="ARBA00023002"/>
    </source>
</evidence>
<dbReference type="OrthoDB" id="7459360at2"/>
<evidence type="ECO:0000313" key="8">
    <source>
        <dbReference type="EMBL" id="MTH34491.1"/>
    </source>
</evidence>